<name>A0A1G2BK93_9BACT</name>
<comment type="similarity">
    <text evidence="9">Belongs to the phosphofructokinase type A (PFKA) family.</text>
</comment>
<dbReference type="STRING" id="1798550.A2927_01335"/>
<keyword evidence="7" id="KW-0460">Magnesium</keyword>
<dbReference type="SUPFAM" id="SSF53784">
    <property type="entry name" value="Phosphofructokinase"/>
    <property type="match status" value="1"/>
</dbReference>
<sequence>MSDKKTILVLTSGGLSPALNATLYGVIKQVRKYRWRILGGINGWISLVQQGKIIDLTNLKVEAIKNRGGDFLRSSRTNPFKIPGGINLLKEKIKKYRISGILAIGGDDTLKGASQLFTKEHLPIVGLPKTVDNDLPLTYFSPGFPSAAYYAAKLAAETKEDSAYTLSRVFIIEMYGEKSGWLAAAAALGGVDLVIPPEWPFKLNDILKLIQQKYEKNGNYCVVALSKEAKISGLKSLADTQPDDFNNQRREFISLALKEKIESRLGLSAKIIIPMNYVQSGEPIKLDWEMGVRLGKKGVDLIKENRLGQTLAIDFKNNRFALRPVSLKIFSQGIKKKMPASFFNKKTMLPTEKYFKYLKTLIGNFQFIDKNYQKLQQIISKKMS</sequence>
<keyword evidence="5" id="KW-0479">Metal-binding</keyword>
<evidence type="ECO:0000256" key="6">
    <source>
        <dbReference type="ARBA" id="ARBA00022777"/>
    </source>
</evidence>
<keyword evidence="4" id="KW-0808">Transferase</keyword>
<dbReference type="GO" id="GO:0006002">
    <property type="term" value="P:fructose 6-phosphate metabolic process"/>
    <property type="evidence" value="ECO:0007669"/>
    <property type="project" value="InterPro"/>
</dbReference>
<comment type="pathway">
    <text evidence="2">Carbohydrate degradation; glycolysis; D-glyceraldehyde 3-phosphate and glycerone phosphate from D-glucose: step 3/4.</text>
</comment>
<gene>
    <name evidence="11" type="ORF">A2927_01335</name>
</gene>
<reference evidence="11 12" key="1">
    <citation type="journal article" date="2016" name="Nat. Commun.">
        <title>Thousands of microbial genomes shed light on interconnected biogeochemical processes in an aquifer system.</title>
        <authorList>
            <person name="Anantharaman K."/>
            <person name="Brown C.T."/>
            <person name="Hug L.A."/>
            <person name="Sharon I."/>
            <person name="Castelle C.J."/>
            <person name="Probst A.J."/>
            <person name="Thomas B.C."/>
            <person name="Singh A."/>
            <person name="Wilkins M.J."/>
            <person name="Karaoz U."/>
            <person name="Brodie E.L."/>
            <person name="Williams K.H."/>
            <person name="Hubbard S.S."/>
            <person name="Banfield J.F."/>
        </authorList>
    </citation>
    <scope>NUCLEOTIDE SEQUENCE [LARGE SCALE GENOMIC DNA]</scope>
</reference>
<evidence type="ECO:0000256" key="2">
    <source>
        <dbReference type="ARBA" id="ARBA00004679"/>
    </source>
</evidence>
<dbReference type="Proteomes" id="UP000178849">
    <property type="component" value="Unassembled WGS sequence"/>
</dbReference>
<comment type="caution">
    <text evidence="11">The sequence shown here is derived from an EMBL/GenBank/DDBJ whole genome shotgun (WGS) entry which is preliminary data.</text>
</comment>
<dbReference type="AlphaFoldDB" id="A0A1G2BK93"/>
<dbReference type="GO" id="GO:0042802">
    <property type="term" value="F:identical protein binding"/>
    <property type="evidence" value="ECO:0007669"/>
    <property type="project" value="TreeGrafter"/>
</dbReference>
<evidence type="ECO:0000256" key="8">
    <source>
        <dbReference type="ARBA" id="ARBA00023152"/>
    </source>
</evidence>
<dbReference type="Pfam" id="PF00365">
    <property type="entry name" value="PFK"/>
    <property type="match status" value="1"/>
</dbReference>
<dbReference type="GO" id="GO:0003872">
    <property type="term" value="F:6-phosphofructokinase activity"/>
    <property type="evidence" value="ECO:0007669"/>
    <property type="project" value="InterPro"/>
</dbReference>
<organism evidence="11 12">
    <name type="scientific">Candidatus Komeilibacteria bacterium RIFCSPLOWO2_01_FULL_45_10</name>
    <dbReference type="NCBI Taxonomy" id="1798550"/>
    <lineage>
        <taxon>Bacteria</taxon>
        <taxon>Candidatus Komeiliibacteriota</taxon>
    </lineage>
</organism>
<dbReference type="PANTHER" id="PTHR13697">
    <property type="entry name" value="PHOSPHOFRUCTOKINASE"/>
    <property type="match status" value="1"/>
</dbReference>
<feature type="domain" description="Phosphofructokinase" evidence="10">
    <location>
        <begin position="7"/>
        <end position="302"/>
    </location>
</feature>
<dbReference type="PIRSF" id="PIRSF000532">
    <property type="entry name" value="ATP_PFK_prok"/>
    <property type="match status" value="1"/>
</dbReference>
<evidence type="ECO:0000313" key="11">
    <source>
        <dbReference type="EMBL" id="OGY89505.1"/>
    </source>
</evidence>
<dbReference type="EMBL" id="MHKL01000015">
    <property type="protein sequence ID" value="OGY89505.1"/>
    <property type="molecule type" value="Genomic_DNA"/>
</dbReference>
<evidence type="ECO:0000256" key="5">
    <source>
        <dbReference type="ARBA" id="ARBA00022723"/>
    </source>
</evidence>
<comment type="cofactor">
    <cofactor evidence="1">
        <name>Mg(2+)</name>
        <dbReference type="ChEBI" id="CHEBI:18420"/>
    </cofactor>
</comment>
<dbReference type="InterPro" id="IPR012003">
    <property type="entry name" value="ATP_PFK_prok-type"/>
</dbReference>
<dbReference type="GO" id="GO:0005524">
    <property type="term" value="F:ATP binding"/>
    <property type="evidence" value="ECO:0007669"/>
    <property type="project" value="InterPro"/>
</dbReference>
<dbReference type="Gene3D" id="3.40.50.460">
    <property type="entry name" value="Phosphofructokinase domain"/>
    <property type="match status" value="1"/>
</dbReference>
<dbReference type="GO" id="GO:0005945">
    <property type="term" value="C:6-phosphofructokinase complex"/>
    <property type="evidence" value="ECO:0007669"/>
    <property type="project" value="TreeGrafter"/>
</dbReference>
<evidence type="ECO:0000256" key="7">
    <source>
        <dbReference type="ARBA" id="ARBA00022842"/>
    </source>
</evidence>
<evidence type="ECO:0000313" key="12">
    <source>
        <dbReference type="Proteomes" id="UP000178849"/>
    </source>
</evidence>
<dbReference type="GO" id="GO:0070095">
    <property type="term" value="F:fructose-6-phosphate binding"/>
    <property type="evidence" value="ECO:0007669"/>
    <property type="project" value="TreeGrafter"/>
</dbReference>
<keyword evidence="6" id="KW-0418">Kinase</keyword>
<dbReference type="GO" id="GO:0030388">
    <property type="term" value="P:fructose 1,6-bisphosphate metabolic process"/>
    <property type="evidence" value="ECO:0007669"/>
    <property type="project" value="TreeGrafter"/>
</dbReference>
<dbReference type="UniPathway" id="UPA00109">
    <property type="reaction ID" value="UER00182"/>
</dbReference>
<evidence type="ECO:0000256" key="3">
    <source>
        <dbReference type="ARBA" id="ARBA00022490"/>
    </source>
</evidence>
<keyword evidence="8" id="KW-0324">Glycolysis</keyword>
<evidence type="ECO:0000256" key="4">
    <source>
        <dbReference type="ARBA" id="ARBA00022679"/>
    </source>
</evidence>
<accession>A0A1G2BK93</accession>
<protein>
    <recommendedName>
        <fullName evidence="10">Phosphofructokinase domain-containing protein</fullName>
    </recommendedName>
</protein>
<dbReference type="InterPro" id="IPR000023">
    <property type="entry name" value="Phosphofructokinase_dom"/>
</dbReference>
<dbReference type="InterPro" id="IPR035966">
    <property type="entry name" value="PKF_sf"/>
</dbReference>
<evidence type="ECO:0000256" key="9">
    <source>
        <dbReference type="ARBA" id="ARBA00038478"/>
    </source>
</evidence>
<evidence type="ECO:0000256" key="1">
    <source>
        <dbReference type="ARBA" id="ARBA00001946"/>
    </source>
</evidence>
<proteinExistence type="inferred from homology"/>
<dbReference type="GO" id="GO:0046872">
    <property type="term" value="F:metal ion binding"/>
    <property type="evidence" value="ECO:0007669"/>
    <property type="project" value="UniProtKB-KW"/>
</dbReference>
<dbReference type="PRINTS" id="PR00476">
    <property type="entry name" value="PHFRCTKINASE"/>
</dbReference>
<dbReference type="GO" id="GO:0048029">
    <property type="term" value="F:monosaccharide binding"/>
    <property type="evidence" value="ECO:0007669"/>
    <property type="project" value="TreeGrafter"/>
</dbReference>
<dbReference type="GO" id="GO:0061621">
    <property type="term" value="P:canonical glycolysis"/>
    <property type="evidence" value="ECO:0007669"/>
    <property type="project" value="TreeGrafter"/>
</dbReference>
<dbReference type="Gene3D" id="3.40.50.450">
    <property type="match status" value="1"/>
</dbReference>
<dbReference type="InterPro" id="IPR022953">
    <property type="entry name" value="ATP_PFK"/>
</dbReference>
<dbReference type="GO" id="GO:0016208">
    <property type="term" value="F:AMP binding"/>
    <property type="evidence" value="ECO:0007669"/>
    <property type="project" value="TreeGrafter"/>
</dbReference>
<dbReference type="PANTHER" id="PTHR13697:SF52">
    <property type="entry name" value="ATP-DEPENDENT 6-PHOSPHOFRUCTOKINASE 3"/>
    <property type="match status" value="1"/>
</dbReference>
<evidence type="ECO:0000259" key="10">
    <source>
        <dbReference type="Pfam" id="PF00365"/>
    </source>
</evidence>
<keyword evidence="3" id="KW-0963">Cytoplasm</keyword>